<dbReference type="OrthoDB" id="1447144at2"/>
<dbReference type="GO" id="GO:0046872">
    <property type="term" value="F:metal ion binding"/>
    <property type="evidence" value="ECO:0007669"/>
    <property type="project" value="UniProtKB-KW"/>
</dbReference>
<feature type="transmembrane region" description="Helical" evidence="12">
    <location>
        <begin position="175"/>
        <end position="197"/>
    </location>
</feature>
<evidence type="ECO:0000256" key="6">
    <source>
        <dbReference type="ARBA" id="ARBA00023002"/>
    </source>
</evidence>
<feature type="transmembrane region" description="Helical" evidence="12">
    <location>
        <begin position="26"/>
        <end position="46"/>
    </location>
</feature>
<dbReference type="Proteomes" id="UP000262917">
    <property type="component" value="Unassembled WGS sequence"/>
</dbReference>
<keyword evidence="8" id="KW-0350">Heme biosynthesis</keyword>
<keyword evidence="2" id="KW-1003">Cell membrane</keyword>
<comment type="caution">
    <text evidence="13">The sequence shown here is derived from an EMBL/GenBank/DDBJ whole genome shotgun (WGS) entry which is preliminary data.</text>
</comment>
<feature type="transmembrane region" description="Helical" evidence="12">
    <location>
        <begin position="120"/>
        <end position="138"/>
    </location>
</feature>
<evidence type="ECO:0000256" key="8">
    <source>
        <dbReference type="ARBA" id="ARBA00023133"/>
    </source>
</evidence>
<dbReference type="AlphaFoldDB" id="A0A372DIG8"/>
<proteinExistence type="predicted"/>
<dbReference type="RefSeq" id="WP_117203520.1">
    <property type="nucleotide sequence ID" value="NZ_JBHTBK010000045.1"/>
</dbReference>
<feature type="transmembrane region" description="Helical" evidence="12">
    <location>
        <begin position="93"/>
        <end position="113"/>
    </location>
</feature>
<evidence type="ECO:0000313" key="13">
    <source>
        <dbReference type="EMBL" id="RFP59112.1"/>
    </source>
</evidence>
<dbReference type="Pfam" id="PF02628">
    <property type="entry name" value="COX15-CtaA"/>
    <property type="match status" value="2"/>
</dbReference>
<sequence>MSPTPRPIVFRLPEHKPPVYRHFHRIAWLACALAFGVIVFGAFVRLSNAGLSCPDWPTCYGRAAWPVAAHEVADHAATAIRPLDASKAWREQVHRMLAGSLGVLVLLLALLAARRQRHGVAQVIGAAVAVALSIPLYMRGLHGAAALLAAAGELVLLQAAVRWARERGGGPAHALPAIAALTLATIVFQALLGMWTVTWLLKPIVVMGHLLGGLATFALLAWMAWRATDLPIRLPDAAVLRRWLALALALLALQIALGGWTSANYAALACGTDFPTCVGRWWPPHDFREGFVLWRGIGVDYEGGVLDGAARIAIQLAHRMMAVVVFAYLLWLAARLLRTPGIRGAGALLAVLLLAQVSLGIANVMLALPLPMAVLHNAGAALLLFVLVGLLARVRAPEA</sequence>
<dbReference type="InterPro" id="IPR003780">
    <property type="entry name" value="COX15/CtaA_fam"/>
</dbReference>
<feature type="transmembrane region" description="Helical" evidence="12">
    <location>
        <begin position="243"/>
        <end position="263"/>
    </location>
</feature>
<dbReference type="EMBL" id="QVPD01000015">
    <property type="protein sequence ID" value="RFP59112.1"/>
    <property type="molecule type" value="Genomic_DNA"/>
</dbReference>
<feature type="transmembrane region" description="Helical" evidence="12">
    <location>
        <begin position="374"/>
        <end position="394"/>
    </location>
</feature>
<evidence type="ECO:0000256" key="5">
    <source>
        <dbReference type="ARBA" id="ARBA00022989"/>
    </source>
</evidence>
<dbReference type="GO" id="GO:0006784">
    <property type="term" value="P:heme A biosynthetic process"/>
    <property type="evidence" value="ECO:0007669"/>
    <property type="project" value="InterPro"/>
</dbReference>
<organism evidence="13 14">
    <name type="scientific">Cognatiluteimonas weifangensis</name>
    <dbReference type="NCBI Taxonomy" id="2303539"/>
    <lineage>
        <taxon>Bacteria</taxon>
        <taxon>Pseudomonadati</taxon>
        <taxon>Pseudomonadota</taxon>
        <taxon>Gammaproteobacteria</taxon>
        <taxon>Lysobacterales</taxon>
        <taxon>Lysobacteraceae</taxon>
        <taxon>Cognatiluteimonas</taxon>
    </lineage>
</organism>
<feature type="transmembrane region" description="Helical" evidence="12">
    <location>
        <begin position="203"/>
        <end position="222"/>
    </location>
</feature>
<keyword evidence="14" id="KW-1185">Reference proteome</keyword>
<reference evidence="13 14" key="1">
    <citation type="submission" date="2018-08" db="EMBL/GenBank/DDBJ databases">
        <title>Lysobacter weifangensis sp. nov., a new member of the family 'Xanthomonadaceae', isolated from soil in a farmland.</title>
        <authorList>
            <person name="Zhao H."/>
        </authorList>
    </citation>
    <scope>NUCLEOTIDE SEQUENCE [LARGE SCALE GENOMIC DNA]</scope>
    <source>
        <strain evidence="13 14">WF-2</strain>
    </source>
</reference>
<keyword evidence="9 12" id="KW-0472">Membrane</keyword>
<dbReference type="GO" id="GO:0016491">
    <property type="term" value="F:oxidoreductase activity"/>
    <property type="evidence" value="ECO:0007669"/>
    <property type="project" value="UniProtKB-KW"/>
</dbReference>
<accession>A0A372DIG8</accession>
<keyword evidence="6" id="KW-0560">Oxidoreductase</keyword>
<name>A0A372DIG8_9GAMM</name>
<feature type="transmembrane region" description="Helical" evidence="12">
    <location>
        <begin position="144"/>
        <end position="163"/>
    </location>
</feature>
<feature type="transmembrane region" description="Helical" evidence="12">
    <location>
        <begin position="346"/>
        <end position="368"/>
    </location>
</feature>
<keyword evidence="10" id="KW-1015">Disulfide bond</keyword>
<feature type="transmembrane region" description="Helical" evidence="12">
    <location>
        <begin position="316"/>
        <end position="334"/>
    </location>
</feature>
<evidence type="ECO:0000256" key="2">
    <source>
        <dbReference type="ARBA" id="ARBA00022475"/>
    </source>
</evidence>
<dbReference type="GO" id="GO:0016020">
    <property type="term" value="C:membrane"/>
    <property type="evidence" value="ECO:0007669"/>
    <property type="project" value="UniProtKB-SubCell"/>
</dbReference>
<evidence type="ECO:0000256" key="4">
    <source>
        <dbReference type="ARBA" id="ARBA00022723"/>
    </source>
</evidence>
<keyword evidence="3 12" id="KW-0812">Transmembrane</keyword>
<evidence type="ECO:0000313" key="14">
    <source>
        <dbReference type="Proteomes" id="UP000262917"/>
    </source>
</evidence>
<evidence type="ECO:0000256" key="10">
    <source>
        <dbReference type="ARBA" id="ARBA00023157"/>
    </source>
</evidence>
<dbReference type="InterPro" id="IPR050450">
    <property type="entry name" value="COX15/CtaA_HemeA_synthase"/>
</dbReference>
<keyword evidence="7" id="KW-0408">Iron</keyword>
<dbReference type="PANTHER" id="PTHR35457">
    <property type="entry name" value="HEME A SYNTHASE"/>
    <property type="match status" value="1"/>
</dbReference>
<evidence type="ECO:0000256" key="11">
    <source>
        <dbReference type="ARBA" id="ARBA00023444"/>
    </source>
</evidence>
<evidence type="ECO:0000256" key="12">
    <source>
        <dbReference type="SAM" id="Phobius"/>
    </source>
</evidence>
<evidence type="ECO:0000256" key="7">
    <source>
        <dbReference type="ARBA" id="ARBA00023004"/>
    </source>
</evidence>
<gene>
    <name evidence="13" type="ORF">D0Y53_11790</name>
</gene>
<comment type="pathway">
    <text evidence="11">Porphyrin-containing compound metabolism.</text>
</comment>
<evidence type="ECO:0000256" key="1">
    <source>
        <dbReference type="ARBA" id="ARBA00004141"/>
    </source>
</evidence>
<evidence type="ECO:0000256" key="3">
    <source>
        <dbReference type="ARBA" id="ARBA00022692"/>
    </source>
</evidence>
<protein>
    <submittedName>
        <fullName evidence="13">Heme A synthase</fullName>
    </submittedName>
</protein>
<comment type="subcellular location">
    <subcellularLocation>
        <location evidence="1">Membrane</location>
        <topology evidence="1">Multi-pass membrane protein</topology>
    </subcellularLocation>
</comment>
<evidence type="ECO:0000256" key="9">
    <source>
        <dbReference type="ARBA" id="ARBA00023136"/>
    </source>
</evidence>
<keyword evidence="4" id="KW-0479">Metal-binding</keyword>
<dbReference type="PANTHER" id="PTHR35457:SF1">
    <property type="entry name" value="HEME A SYNTHASE"/>
    <property type="match status" value="1"/>
</dbReference>
<keyword evidence="5 12" id="KW-1133">Transmembrane helix</keyword>